<dbReference type="SUPFAM" id="SSF81321">
    <property type="entry name" value="Family A G protein-coupled receptor-like"/>
    <property type="match status" value="1"/>
</dbReference>
<dbReference type="Pfam" id="PF10321">
    <property type="entry name" value="7TM_GPCR_Srt"/>
    <property type="match status" value="1"/>
</dbReference>
<dbReference type="PANTHER" id="PTHR23021:SF28">
    <property type="entry name" value="SERPENTINE RECEPTOR, CLASS T-RELATED"/>
    <property type="match status" value="1"/>
</dbReference>
<feature type="transmembrane region" description="Helical" evidence="1">
    <location>
        <begin position="35"/>
        <end position="58"/>
    </location>
</feature>
<evidence type="ECO:0000256" key="1">
    <source>
        <dbReference type="SAM" id="Phobius"/>
    </source>
</evidence>
<name>A0A1I7XYB5_9BILA</name>
<reference evidence="3" key="1">
    <citation type="submission" date="2016-11" db="UniProtKB">
        <authorList>
            <consortium name="WormBaseParasite"/>
        </authorList>
    </citation>
    <scope>IDENTIFICATION</scope>
</reference>
<keyword evidence="1" id="KW-0472">Membrane</keyword>
<evidence type="ECO:0000313" key="2">
    <source>
        <dbReference type="Proteomes" id="UP000095287"/>
    </source>
</evidence>
<keyword evidence="1" id="KW-0812">Transmembrane</keyword>
<dbReference type="PANTHER" id="PTHR23021">
    <property type="entry name" value="SERPENTINE RECEPTOR, CLASS T"/>
    <property type="match status" value="1"/>
</dbReference>
<dbReference type="Proteomes" id="UP000095287">
    <property type="component" value="Unplaced"/>
</dbReference>
<feature type="transmembrane region" description="Helical" evidence="1">
    <location>
        <begin position="205"/>
        <end position="228"/>
    </location>
</feature>
<dbReference type="Gene3D" id="1.20.1070.10">
    <property type="entry name" value="Rhodopsin 7-helix transmembrane proteins"/>
    <property type="match status" value="1"/>
</dbReference>
<dbReference type="WBParaSite" id="L893_g10555.t1">
    <property type="protein sequence ID" value="L893_g10555.t1"/>
    <property type="gene ID" value="L893_g10555"/>
</dbReference>
<dbReference type="AlphaFoldDB" id="A0A1I7XYB5"/>
<feature type="transmembrane region" description="Helical" evidence="1">
    <location>
        <begin position="70"/>
        <end position="95"/>
    </location>
</feature>
<feature type="transmembrane region" description="Helical" evidence="1">
    <location>
        <begin position="107"/>
        <end position="129"/>
    </location>
</feature>
<proteinExistence type="predicted"/>
<evidence type="ECO:0000313" key="3">
    <source>
        <dbReference type="WBParaSite" id="L893_g10555.t1"/>
    </source>
</evidence>
<accession>A0A1I7XYB5</accession>
<organism evidence="2 3">
    <name type="scientific">Steinernema glaseri</name>
    <dbReference type="NCBI Taxonomy" id="37863"/>
    <lineage>
        <taxon>Eukaryota</taxon>
        <taxon>Metazoa</taxon>
        <taxon>Ecdysozoa</taxon>
        <taxon>Nematoda</taxon>
        <taxon>Chromadorea</taxon>
        <taxon>Rhabditida</taxon>
        <taxon>Tylenchina</taxon>
        <taxon>Panagrolaimomorpha</taxon>
        <taxon>Strongyloidoidea</taxon>
        <taxon>Steinernematidae</taxon>
        <taxon>Steinernema</taxon>
    </lineage>
</organism>
<keyword evidence="2" id="KW-1185">Reference proteome</keyword>
<dbReference type="InterPro" id="IPR019425">
    <property type="entry name" value="7TM_GPCR_serpentine_rcpt_Srt"/>
</dbReference>
<protein>
    <submittedName>
        <fullName evidence="3">G_PROTEIN_RECEP_F1_2 domain-containing protein</fullName>
    </submittedName>
</protein>
<keyword evidence="1" id="KW-1133">Transmembrane helix</keyword>
<sequence>MELYLFRHSEFDRIYNCSVKTDMEWAALGVPNAPFGLAVTLIGTLLTLVYIPCLFVIIRSDLMRWSAYKLMVYVGINDVFCLSLNSLITGYLSIVGAVACPHLDVKYIAANSATTAWVSVSVTAVLLSLNRCIEMWRPRFIRHIFDGRRTYFWIAGTVVYSLYFYVKSPGLLFSSRGYNWFFDPYYNIEEFDYINKAQYGSKAFLIHNFAVAIILPLVYLVLVVSFWWNGRHGSARASKV</sequence>
<feature type="transmembrane region" description="Helical" evidence="1">
    <location>
        <begin position="150"/>
        <end position="166"/>
    </location>
</feature>